<organism evidence="20 21">
    <name type="scientific">Conger conger</name>
    <name type="common">Conger eel</name>
    <name type="synonym">Muraena conger</name>
    <dbReference type="NCBI Taxonomy" id="82655"/>
    <lineage>
        <taxon>Eukaryota</taxon>
        <taxon>Metazoa</taxon>
        <taxon>Chordata</taxon>
        <taxon>Craniata</taxon>
        <taxon>Vertebrata</taxon>
        <taxon>Euteleostomi</taxon>
        <taxon>Actinopterygii</taxon>
        <taxon>Neopterygii</taxon>
        <taxon>Teleostei</taxon>
        <taxon>Anguilliformes</taxon>
        <taxon>Congridae</taxon>
        <taxon>Conger</taxon>
    </lineage>
</organism>
<keyword evidence="5" id="KW-0964">Secreted</keyword>
<dbReference type="OrthoDB" id="8951579at2759"/>
<evidence type="ECO:0000259" key="19">
    <source>
        <dbReference type="PROSITE" id="PS50261"/>
    </source>
</evidence>
<gene>
    <name evidence="20" type="ORF">COCON_G00109710</name>
</gene>
<keyword evidence="12 17" id="KW-1133">Transmembrane helix</keyword>
<comment type="caution">
    <text evidence="20">The sequence shown here is derived from an EMBL/GenBank/DDBJ whole genome shotgun (WGS) entry which is preliminary data.</text>
</comment>
<dbReference type="InterPro" id="IPR000832">
    <property type="entry name" value="GPCR_2_secretin-like"/>
</dbReference>
<keyword evidence="21" id="KW-1185">Reference proteome</keyword>
<dbReference type="Pfam" id="PF01825">
    <property type="entry name" value="GPS"/>
    <property type="match status" value="1"/>
</dbReference>
<dbReference type="GO" id="GO:0005576">
    <property type="term" value="C:extracellular region"/>
    <property type="evidence" value="ECO:0007669"/>
    <property type="project" value="UniProtKB-SubCell"/>
</dbReference>
<dbReference type="GO" id="GO:0007399">
    <property type="term" value="P:nervous system development"/>
    <property type="evidence" value="ECO:0007669"/>
    <property type="project" value="UniProtKB-KW"/>
</dbReference>
<evidence type="ECO:0000256" key="1">
    <source>
        <dbReference type="ARBA" id="ARBA00004141"/>
    </source>
</evidence>
<evidence type="ECO:0000256" key="4">
    <source>
        <dbReference type="ARBA" id="ARBA00019701"/>
    </source>
</evidence>
<feature type="domain" description="G-protein coupled receptors family 2 profile 2" evidence="19">
    <location>
        <begin position="408"/>
        <end position="665"/>
    </location>
</feature>
<dbReference type="PANTHER" id="PTHR12011">
    <property type="entry name" value="ADHESION G-PROTEIN COUPLED RECEPTOR"/>
    <property type="match status" value="1"/>
</dbReference>
<evidence type="ECO:0000256" key="17">
    <source>
        <dbReference type="SAM" id="Phobius"/>
    </source>
</evidence>
<dbReference type="InterPro" id="IPR000203">
    <property type="entry name" value="GPS"/>
</dbReference>
<evidence type="ECO:0000256" key="2">
    <source>
        <dbReference type="ARBA" id="ARBA00004285"/>
    </source>
</evidence>
<keyword evidence="7 17" id="KW-0812">Transmembrane</keyword>
<dbReference type="PROSITE" id="PS50261">
    <property type="entry name" value="G_PROTEIN_RECEP_F2_4"/>
    <property type="match status" value="1"/>
</dbReference>
<proteinExistence type="predicted"/>
<keyword evidence="14" id="KW-1015">Disulfide bond</keyword>
<feature type="transmembrane region" description="Helical" evidence="17">
    <location>
        <begin position="407"/>
        <end position="430"/>
    </location>
</feature>
<dbReference type="Gene3D" id="1.20.1070.10">
    <property type="entry name" value="Rhodopsin 7-helix transmembrane proteins"/>
    <property type="match status" value="1"/>
</dbReference>
<comment type="subcellular location">
    <subcellularLocation>
        <location evidence="2">Membrane raft</location>
    </subcellularLocation>
    <subcellularLocation>
        <location evidence="1">Membrane</location>
        <topology evidence="1">Multi-pass membrane protein</topology>
    </subcellularLocation>
    <subcellularLocation>
        <location evidence="3">Secreted</location>
    </subcellularLocation>
</comment>
<dbReference type="InterPro" id="IPR057244">
    <property type="entry name" value="GAIN_B"/>
</dbReference>
<evidence type="ECO:0000313" key="20">
    <source>
        <dbReference type="EMBL" id="KAJ8272112.1"/>
    </source>
</evidence>
<keyword evidence="11" id="KW-0524">Neurogenesis</keyword>
<evidence type="ECO:0000256" key="11">
    <source>
        <dbReference type="ARBA" id="ARBA00022902"/>
    </source>
</evidence>
<keyword evidence="9" id="KW-0832">Ubl conjugation</keyword>
<evidence type="ECO:0000256" key="9">
    <source>
        <dbReference type="ARBA" id="ARBA00022843"/>
    </source>
</evidence>
<dbReference type="GO" id="GO:0008201">
    <property type="term" value="F:heparin binding"/>
    <property type="evidence" value="ECO:0007669"/>
    <property type="project" value="UniProtKB-KW"/>
</dbReference>
<keyword evidence="8" id="KW-0221">Differentiation</keyword>
<comment type="subunit">
    <text evidence="16">Heterodimer of 2 chains generated by proteolytic processing; the large extracellular N-terminal fragment (ADGRG1 NT) and the membrane-bound C-terminal fragment (ADGRG1-CT) predominantly remain associated and non-covalently linked. ADGRG1 NT self-associates in a trans-trans manner; the homophilic interaction enhances receptor signaling. Interacts with TGM2. Interacts with heparin; leading to the reduction of ADGRG1 shedding. Interacts with COL3A1. Part of a GPCR-tetraspanin complex at least consisting of ADGRG1, CD81, eventually CD9, and GNA11 in which CD81 is enhancing the association of ADGRG1 with GNA11.</text>
</comment>
<evidence type="ECO:0000256" key="13">
    <source>
        <dbReference type="ARBA" id="ARBA00023136"/>
    </source>
</evidence>
<evidence type="ECO:0000256" key="6">
    <source>
        <dbReference type="ARBA" id="ARBA00022674"/>
    </source>
</evidence>
<dbReference type="PROSITE" id="PS50221">
    <property type="entry name" value="GAIN_B"/>
    <property type="match status" value="1"/>
</dbReference>
<dbReference type="GO" id="GO:0045121">
    <property type="term" value="C:membrane raft"/>
    <property type="evidence" value="ECO:0007669"/>
    <property type="project" value="UniProtKB-SubCell"/>
</dbReference>
<dbReference type="Pfam" id="PF00002">
    <property type="entry name" value="7tm_2"/>
    <property type="match status" value="1"/>
</dbReference>
<dbReference type="AlphaFoldDB" id="A0A9Q1I036"/>
<evidence type="ECO:0000259" key="18">
    <source>
        <dbReference type="PROSITE" id="PS50221"/>
    </source>
</evidence>
<feature type="transmembrane region" description="Helical" evidence="17">
    <location>
        <begin position="580"/>
        <end position="601"/>
    </location>
</feature>
<dbReference type="GO" id="GO:0007166">
    <property type="term" value="P:cell surface receptor signaling pathway"/>
    <property type="evidence" value="ECO:0007669"/>
    <property type="project" value="InterPro"/>
</dbReference>
<dbReference type="GO" id="GO:0005886">
    <property type="term" value="C:plasma membrane"/>
    <property type="evidence" value="ECO:0007669"/>
    <property type="project" value="TreeGrafter"/>
</dbReference>
<feature type="transmembrane region" description="Helical" evidence="17">
    <location>
        <begin position="522"/>
        <end position="545"/>
    </location>
</feature>
<evidence type="ECO:0000256" key="10">
    <source>
        <dbReference type="ARBA" id="ARBA00022889"/>
    </source>
</evidence>
<evidence type="ECO:0000256" key="15">
    <source>
        <dbReference type="ARBA" id="ARBA00033134"/>
    </source>
</evidence>
<dbReference type="InterPro" id="IPR040679">
    <property type="entry name" value="PLL"/>
</dbReference>
<sequence length="704" mass="77152">MQTPPLAKFLLSLVYVESKDHDSAVTISDADALTGAIRSDQEGVKGHSTAMERGKTRGVLKLALFLALLHQGAGEYMRDLQMCGEWIHGKSRNVWFDVGKGCGNITIAANETTLSIQGNITGNCKNSSTIPLPVAGGKSSFCVFWEPLLDLLEVNLGDRNYTLCKSAALQESCCAGLSSKENKAASGNYGIENGSEKGDVIETRVQESFKFYGHQEDCQKDLCSERSAKLIEEMALRSGVIGQVDLPCAQVSTQRLGEGFQGREVILQASALKSGPSVTVWLPPSLAPSVGTGASAVLTYYKENTLFQTPEDRILDEVVGIALEGKVVSHLAPPLRLVFRHAPVAKNETTRCVFWDTNRDPAKVTWRQEGCETRRTKEGTECRCDHLTYFAILVELKPSSSVDNLEALTYITSVCCAISLCSCVALVILYTRALRRMKKPDRSKSSIPIHLSLAISLLLLCALFVLTGVLANVGGEEAWVCRAVGAALHYALLCSFSWMGLEVLKAFWLVHRTTDPFLSHRVCSLLGFGLPAALVVVFVCINGVYGTRDITPSSDVTSPYSMCWIMDTPSGWLIHYLTNVTFPVGVVIAGLGMLVLVLRQVQPRKEWGQKRVTFLSIWGLSCLFGCTWGLGLLNFGPLSTATLFLFCIINGLQGFFLLVRFYLLEWMTKRESVTESRTTDSTEQKTFQDPKNDTLLLQEVEGGC</sequence>
<evidence type="ECO:0000313" key="21">
    <source>
        <dbReference type="Proteomes" id="UP001152803"/>
    </source>
</evidence>
<evidence type="ECO:0000256" key="8">
    <source>
        <dbReference type="ARBA" id="ARBA00022782"/>
    </source>
</evidence>
<keyword evidence="10" id="KW-0130">Cell adhesion</keyword>
<dbReference type="GO" id="GO:0007189">
    <property type="term" value="P:adenylate cyclase-activating G protein-coupled receptor signaling pathway"/>
    <property type="evidence" value="ECO:0007669"/>
    <property type="project" value="TreeGrafter"/>
</dbReference>
<evidence type="ECO:0000256" key="16">
    <source>
        <dbReference type="ARBA" id="ARBA00093505"/>
    </source>
</evidence>
<dbReference type="GO" id="GO:0004930">
    <property type="term" value="F:G protein-coupled receptor activity"/>
    <property type="evidence" value="ECO:0007669"/>
    <property type="project" value="InterPro"/>
</dbReference>
<dbReference type="PANTHER" id="PTHR12011:SF435">
    <property type="entry name" value="ADHESION G PROTEIN-COUPLED RECEPTOR G1-RELATED"/>
    <property type="match status" value="1"/>
</dbReference>
<dbReference type="Pfam" id="PF18587">
    <property type="entry name" value="PLL"/>
    <property type="match status" value="1"/>
</dbReference>
<reference evidence="20" key="1">
    <citation type="journal article" date="2023" name="Science">
        <title>Genome structures resolve the early diversification of teleost fishes.</title>
        <authorList>
            <person name="Parey E."/>
            <person name="Louis A."/>
            <person name="Montfort J."/>
            <person name="Bouchez O."/>
            <person name="Roques C."/>
            <person name="Iampietro C."/>
            <person name="Lluch J."/>
            <person name="Castinel A."/>
            <person name="Donnadieu C."/>
            <person name="Desvignes T."/>
            <person name="Floi Bucao C."/>
            <person name="Jouanno E."/>
            <person name="Wen M."/>
            <person name="Mejri S."/>
            <person name="Dirks R."/>
            <person name="Jansen H."/>
            <person name="Henkel C."/>
            <person name="Chen W.J."/>
            <person name="Zahm M."/>
            <person name="Cabau C."/>
            <person name="Klopp C."/>
            <person name="Thompson A.W."/>
            <person name="Robinson-Rechavi M."/>
            <person name="Braasch I."/>
            <person name="Lecointre G."/>
            <person name="Bobe J."/>
            <person name="Postlethwait J.H."/>
            <person name="Berthelot C."/>
            <person name="Roest Crollius H."/>
            <person name="Guiguen Y."/>
        </authorList>
    </citation>
    <scope>NUCLEOTIDE SEQUENCE</scope>
    <source>
        <strain evidence="20">Concon-B</strain>
    </source>
</reference>
<dbReference type="SMART" id="SM00303">
    <property type="entry name" value="GPS"/>
    <property type="match status" value="1"/>
</dbReference>
<keyword evidence="13 17" id="KW-0472">Membrane</keyword>
<dbReference type="InterPro" id="IPR046338">
    <property type="entry name" value="GAIN_dom_sf"/>
</dbReference>
<dbReference type="Proteomes" id="UP001152803">
    <property type="component" value="Unassembled WGS sequence"/>
</dbReference>
<evidence type="ECO:0000256" key="7">
    <source>
        <dbReference type="ARBA" id="ARBA00022692"/>
    </source>
</evidence>
<evidence type="ECO:0000256" key="14">
    <source>
        <dbReference type="ARBA" id="ARBA00023157"/>
    </source>
</evidence>
<dbReference type="InterPro" id="IPR017981">
    <property type="entry name" value="GPCR_2-like_7TM"/>
</dbReference>
<feature type="transmembrane region" description="Helical" evidence="17">
    <location>
        <begin position="487"/>
        <end position="510"/>
    </location>
</feature>
<feature type="domain" description="GAIN-B" evidence="18">
    <location>
        <begin position="254"/>
        <end position="400"/>
    </location>
</feature>
<name>A0A9Q1I036_CONCO</name>
<accession>A0A9Q1I036</accession>
<evidence type="ECO:0000256" key="5">
    <source>
        <dbReference type="ARBA" id="ARBA00022525"/>
    </source>
</evidence>
<dbReference type="GO" id="GO:0007155">
    <property type="term" value="P:cell adhesion"/>
    <property type="evidence" value="ECO:0007669"/>
    <property type="project" value="UniProtKB-KW"/>
</dbReference>
<keyword evidence="6" id="KW-0358">Heparin-binding</keyword>
<feature type="transmembrane region" description="Helical" evidence="17">
    <location>
        <begin position="613"/>
        <end position="635"/>
    </location>
</feature>
<evidence type="ECO:0000256" key="3">
    <source>
        <dbReference type="ARBA" id="ARBA00004613"/>
    </source>
</evidence>
<dbReference type="Gene3D" id="2.60.220.50">
    <property type="match status" value="1"/>
</dbReference>
<evidence type="ECO:0000256" key="12">
    <source>
        <dbReference type="ARBA" id="ARBA00022989"/>
    </source>
</evidence>
<protein>
    <recommendedName>
        <fullName evidence="4">Adhesion G-protein coupled receptor G1</fullName>
    </recommendedName>
    <alternativeName>
        <fullName evidence="15">G-protein coupled receptor 56</fullName>
    </alternativeName>
</protein>
<feature type="transmembrane region" description="Helical" evidence="17">
    <location>
        <begin position="641"/>
        <end position="663"/>
    </location>
</feature>
<dbReference type="GO" id="GO:0030154">
    <property type="term" value="P:cell differentiation"/>
    <property type="evidence" value="ECO:0007669"/>
    <property type="project" value="UniProtKB-KW"/>
</dbReference>
<feature type="transmembrane region" description="Helical" evidence="17">
    <location>
        <begin position="451"/>
        <end position="475"/>
    </location>
</feature>
<dbReference type="EMBL" id="JAFJMO010000007">
    <property type="protein sequence ID" value="KAJ8272112.1"/>
    <property type="molecule type" value="Genomic_DNA"/>
</dbReference>